<sequence length="94" mass="10772">MRNLQYLKALQEEGRYPVNQLAPAILREELRLQHLESELKKLDEAFRLAKEKVYRSARLKVAKMAARSGLALDLDRLFPEVKDESPGDAAEHQG</sequence>
<name>A0ABM5VMQ8_THEA5</name>
<evidence type="ECO:0000256" key="1">
    <source>
        <dbReference type="SAM" id="Coils"/>
    </source>
</evidence>
<dbReference type="Proteomes" id="UP000058660">
    <property type="component" value="Chromosome"/>
</dbReference>
<evidence type="ECO:0000313" key="3">
    <source>
        <dbReference type="Proteomes" id="UP000058660"/>
    </source>
</evidence>
<proteinExistence type="predicted"/>
<accession>A0ABM5VMQ8</accession>
<gene>
    <name evidence="2" type="ORF">TO73_1382</name>
</gene>
<reference evidence="3" key="1">
    <citation type="journal article" date="2015" name="PLoS ONE">
        <title>Complete Genome Sequence of Thermus aquaticus Y51MC23.</title>
        <authorList>
            <person name="Brumm P.J."/>
            <person name="Monsma S."/>
            <person name="Keough B."/>
            <person name="Jasinovica S."/>
            <person name="Ferguson E."/>
            <person name="Schoenfeld T."/>
            <person name="Lodes M."/>
            <person name="Mead D.A."/>
        </authorList>
    </citation>
    <scope>NUCLEOTIDE SEQUENCE [LARGE SCALE GENOMIC DNA]</scope>
    <source>
        <strain evidence="3">BAA-2747 / Y51MC23</strain>
    </source>
</reference>
<dbReference type="EMBL" id="CP010822">
    <property type="protein sequence ID" value="ALJ91225.1"/>
    <property type="molecule type" value="Genomic_DNA"/>
</dbReference>
<feature type="coiled-coil region" evidence="1">
    <location>
        <begin position="25"/>
        <end position="52"/>
    </location>
</feature>
<evidence type="ECO:0000313" key="2">
    <source>
        <dbReference type="EMBL" id="ALJ91225.1"/>
    </source>
</evidence>
<dbReference type="RefSeq" id="WP_003047969.1">
    <property type="nucleotide sequence ID" value="NZ_CP010822.1"/>
</dbReference>
<keyword evidence="3" id="KW-1185">Reference proteome</keyword>
<organism evidence="2 3">
    <name type="scientific">Thermus aquaticus (strain ATCC BAA-2747 / Y51MC23)</name>
    <dbReference type="NCBI Taxonomy" id="498848"/>
    <lineage>
        <taxon>Bacteria</taxon>
        <taxon>Thermotogati</taxon>
        <taxon>Deinococcota</taxon>
        <taxon>Deinococci</taxon>
        <taxon>Thermales</taxon>
        <taxon>Thermaceae</taxon>
        <taxon>Thermus</taxon>
    </lineage>
</organism>
<protein>
    <submittedName>
        <fullName evidence="2">Uncharacterized protein</fullName>
    </submittedName>
</protein>
<keyword evidence="1" id="KW-0175">Coiled coil</keyword>